<dbReference type="CDD" id="cd20289">
    <property type="entry name" value="cupin_ADO"/>
    <property type="match status" value="1"/>
</dbReference>
<evidence type="ECO:0008006" key="6">
    <source>
        <dbReference type="Google" id="ProtNLM"/>
    </source>
</evidence>
<protein>
    <recommendedName>
        <fullName evidence="6">Cysteine dioxygenase</fullName>
    </recommendedName>
</protein>
<dbReference type="Pfam" id="PF07847">
    <property type="entry name" value="PCO_ADO"/>
    <property type="match status" value="1"/>
</dbReference>
<accession>A0AAV5SHM6</accession>
<dbReference type="SUPFAM" id="SSF51182">
    <property type="entry name" value="RmlC-like cupins"/>
    <property type="match status" value="1"/>
</dbReference>
<proteinExistence type="predicted"/>
<sequence length="213" mass="23799">LSMDGSKVLECLSSLSRRLINSPSHNNVLGEISRALQGITPRSLDVTLPPPSVLHLAGSPLVYTAIAESPSMQCSMFGFRRKDDVIPMHDHPTMHGFIRVLRGSLRVTSFSRLPSSSIENSSVRFNGEREVSEIDGSIYLSPDTDNIHQVRALEDGTFFFDLLIPGYKEVNCTYFELPHPLPAVGTEMELQRCPTPPSYSCIHLPYDTQYYQQ</sequence>
<keyword evidence="3" id="KW-0408">Iron</keyword>
<comment type="caution">
    <text evidence="4">The sequence shown here is derived from an EMBL/GenBank/DDBJ whole genome shotgun (WGS) entry which is preliminary data.</text>
</comment>
<dbReference type="Gene3D" id="2.60.120.10">
    <property type="entry name" value="Jelly Rolls"/>
    <property type="match status" value="1"/>
</dbReference>
<dbReference type="PANTHER" id="PTHR22966">
    <property type="entry name" value="2-AMINOETHANETHIOL DIOXYGENASE"/>
    <property type="match status" value="1"/>
</dbReference>
<reference evidence="4" key="1">
    <citation type="submission" date="2023-10" db="EMBL/GenBank/DDBJ databases">
        <title>Genome assembly of Pristionchus species.</title>
        <authorList>
            <person name="Yoshida K."/>
            <person name="Sommer R.J."/>
        </authorList>
    </citation>
    <scope>NUCLEOTIDE SEQUENCE</scope>
    <source>
        <strain evidence="4">RS0144</strain>
    </source>
</reference>
<name>A0AAV5SHM6_9BILA</name>
<dbReference type="PANTHER" id="PTHR22966:SF61">
    <property type="entry name" value="2-AMINOETHANETHIOL DIOXYGENASE"/>
    <property type="match status" value="1"/>
</dbReference>
<dbReference type="InterPro" id="IPR012864">
    <property type="entry name" value="PCO/ADO"/>
</dbReference>
<dbReference type="GO" id="GO:0046872">
    <property type="term" value="F:metal ion binding"/>
    <property type="evidence" value="ECO:0007669"/>
    <property type="project" value="UniProtKB-KW"/>
</dbReference>
<evidence type="ECO:0000256" key="3">
    <source>
        <dbReference type="ARBA" id="ARBA00023004"/>
    </source>
</evidence>
<dbReference type="InterPro" id="IPR014710">
    <property type="entry name" value="RmlC-like_jellyroll"/>
</dbReference>
<keyword evidence="5" id="KW-1185">Reference proteome</keyword>
<feature type="non-terminal residue" evidence="4">
    <location>
        <position position="1"/>
    </location>
</feature>
<dbReference type="GO" id="GO:0016702">
    <property type="term" value="F:oxidoreductase activity, acting on single donors with incorporation of molecular oxygen, incorporation of two atoms of oxygen"/>
    <property type="evidence" value="ECO:0007669"/>
    <property type="project" value="InterPro"/>
</dbReference>
<evidence type="ECO:0000256" key="2">
    <source>
        <dbReference type="ARBA" id="ARBA00023002"/>
    </source>
</evidence>
<evidence type="ECO:0000313" key="4">
    <source>
        <dbReference type="EMBL" id="GMS80188.1"/>
    </source>
</evidence>
<dbReference type="EMBL" id="BTSX01000001">
    <property type="protein sequence ID" value="GMS80188.1"/>
    <property type="molecule type" value="Genomic_DNA"/>
</dbReference>
<gene>
    <name evidence="4" type="ORF">PENTCL1PPCAC_2363</name>
</gene>
<evidence type="ECO:0000313" key="5">
    <source>
        <dbReference type="Proteomes" id="UP001432027"/>
    </source>
</evidence>
<dbReference type="AlphaFoldDB" id="A0AAV5SHM6"/>
<dbReference type="Proteomes" id="UP001432027">
    <property type="component" value="Unassembled WGS sequence"/>
</dbReference>
<evidence type="ECO:0000256" key="1">
    <source>
        <dbReference type="ARBA" id="ARBA00022723"/>
    </source>
</evidence>
<keyword evidence="1" id="KW-0479">Metal-binding</keyword>
<dbReference type="GO" id="GO:0005739">
    <property type="term" value="C:mitochondrion"/>
    <property type="evidence" value="ECO:0007669"/>
    <property type="project" value="TreeGrafter"/>
</dbReference>
<organism evidence="4 5">
    <name type="scientific">Pristionchus entomophagus</name>
    <dbReference type="NCBI Taxonomy" id="358040"/>
    <lineage>
        <taxon>Eukaryota</taxon>
        <taxon>Metazoa</taxon>
        <taxon>Ecdysozoa</taxon>
        <taxon>Nematoda</taxon>
        <taxon>Chromadorea</taxon>
        <taxon>Rhabditida</taxon>
        <taxon>Rhabditina</taxon>
        <taxon>Diplogasteromorpha</taxon>
        <taxon>Diplogasteroidea</taxon>
        <taxon>Neodiplogasteridae</taxon>
        <taxon>Pristionchus</taxon>
    </lineage>
</organism>
<keyword evidence="2" id="KW-0560">Oxidoreductase</keyword>
<dbReference type="InterPro" id="IPR011051">
    <property type="entry name" value="RmlC_Cupin_sf"/>
</dbReference>